<dbReference type="EMBL" id="CYZV01000015">
    <property type="protein sequence ID" value="CUO14824.1"/>
    <property type="molecule type" value="Genomic_DNA"/>
</dbReference>
<dbReference type="GeneID" id="83010925"/>
<organism evidence="2 3">
    <name type="scientific">Clostridium disporicum</name>
    <dbReference type="NCBI Taxonomy" id="84024"/>
    <lineage>
        <taxon>Bacteria</taxon>
        <taxon>Bacillati</taxon>
        <taxon>Bacillota</taxon>
        <taxon>Clostridia</taxon>
        <taxon>Eubacteriales</taxon>
        <taxon>Clostridiaceae</taxon>
        <taxon>Clostridium</taxon>
    </lineage>
</organism>
<feature type="transmembrane region" description="Helical" evidence="1">
    <location>
        <begin position="104"/>
        <end position="127"/>
    </location>
</feature>
<gene>
    <name evidence="2" type="primary">thiW</name>
    <name evidence="2" type="ORF">ERS852470_01557</name>
</gene>
<keyword evidence="1" id="KW-1133">Transmembrane helix</keyword>
<dbReference type="RefSeq" id="WP_042395370.1">
    <property type="nucleotide sequence ID" value="NZ_CYYT01000009.1"/>
</dbReference>
<reference evidence="2 3" key="1">
    <citation type="submission" date="2015-09" db="EMBL/GenBank/DDBJ databases">
        <authorList>
            <consortium name="Pathogen Informatics"/>
        </authorList>
    </citation>
    <scope>NUCLEOTIDE SEQUENCE [LARGE SCALE GENOMIC DNA]</scope>
    <source>
        <strain evidence="2 3">2789STDY5834855</strain>
    </source>
</reference>
<protein>
    <submittedName>
        <fullName evidence="2">Thiamine-precursor transport protein ThiW</fullName>
    </submittedName>
</protein>
<feature type="transmembrane region" description="Helical" evidence="1">
    <location>
        <begin position="12"/>
        <end position="32"/>
    </location>
</feature>
<proteinExistence type="predicted"/>
<sequence length="167" mass="17430">MELTKSKDATKRLVICGILIALATILGSLSIPVLGAKVAPIQHLINVIAAVTLGPAYGISCAFVSSLLRNILGTGSILAFPGSMVGVFLAAILYKKFKKVEIAVVGEVIGTGIIGALLAYPLAAFVLGKEVALFVYIIPFSISSIVGSIIAYIILKLNTLRSFLLSN</sequence>
<dbReference type="PIRSF" id="PIRSF024534">
    <property type="entry name" value="ThiW"/>
    <property type="match status" value="1"/>
</dbReference>
<dbReference type="AlphaFoldDB" id="A0A174BT10"/>
<accession>A0A174BT10</accession>
<feature type="transmembrane region" description="Helical" evidence="1">
    <location>
        <begin position="44"/>
        <end position="65"/>
    </location>
</feature>
<dbReference type="OrthoDB" id="5516776at2"/>
<dbReference type="Pfam" id="PF09512">
    <property type="entry name" value="ThiW"/>
    <property type="match status" value="1"/>
</dbReference>
<evidence type="ECO:0000256" key="1">
    <source>
        <dbReference type="SAM" id="Phobius"/>
    </source>
</evidence>
<dbReference type="Gene3D" id="1.10.1760.20">
    <property type="match status" value="1"/>
</dbReference>
<name>A0A174BT10_9CLOT</name>
<feature type="transmembrane region" description="Helical" evidence="1">
    <location>
        <begin position="133"/>
        <end position="155"/>
    </location>
</feature>
<keyword evidence="1" id="KW-0812">Transmembrane</keyword>
<dbReference type="NCBIfam" id="TIGR02359">
    <property type="entry name" value="thiW"/>
    <property type="match status" value="1"/>
</dbReference>
<evidence type="ECO:0000313" key="3">
    <source>
        <dbReference type="Proteomes" id="UP000095558"/>
    </source>
</evidence>
<evidence type="ECO:0000313" key="2">
    <source>
        <dbReference type="EMBL" id="CUO14824.1"/>
    </source>
</evidence>
<keyword evidence="1" id="KW-0472">Membrane</keyword>
<feature type="transmembrane region" description="Helical" evidence="1">
    <location>
        <begin position="71"/>
        <end position="92"/>
    </location>
</feature>
<dbReference type="InterPro" id="IPR012652">
    <property type="entry name" value="ThiW"/>
</dbReference>
<dbReference type="Proteomes" id="UP000095558">
    <property type="component" value="Unassembled WGS sequence"/>
</dbReference>